<accession>A0A2P2KVL5</accession>
<name>A0A2P2KVL5_RHIMU</name>
<proteinExistence type="predicted"/>
<evidence type="ECO:0000313" key="1">
    <source>
        <dbReference type="EMBL" id="MBX09780.1"/>
    </source>
</evidence>
<protein>
    <submittedName>
        <fullName evidence="1">Uncharacterized protein</fullName>
    </submittedName>
</protein>
<reference evidence="1" key="1">
    <citation type="submission" date="2018-02" db="EMBL/GenBank/DDBJ databases">
        <title>Rhizophora mucronata_Transcriptome.</title>
        <authorList>
            <person name="Meera S.P."/>
            <person name="Sreeshan A."/>
            <person name="Augustine A."/>
        </authorList>
    </citation>
    <scope>NUCLEOTIDE SEQUENCE</scope>
    <source>
        <tissue evidence="1">Leaf</tissue>
    </source>
</reference>
<dbReference type="AlphaFoldDB" id="A0A2P2KVL5"/>
<organism evidence="1">
    <name type="scientific">Rhizophora mucronata</name>
    <name type="common">Asiatic mangrove</name>
    <dbReference type="NCBI Taxonomy" id="61149"/>
    <lineage>
        <taxon>Eukaryota</taxon>
        <taxon>Viridiplantae</taxon>
        <taxon>Streptophyta</taxon>
        <taxon>Embryophyta</taxon>
        <taxon>Tracheophyta</taxon>
        <taxon>Spermatophyta</taxon>
        <taxon>Magnoliopsida</taxon>
        <taxon>eudicotyledons</taxon>
        <taxon>Gunneridae</taxon>
        <taxon>Pentapetalae</taxon>
        <taxon>rosids</taxon>
        <taxon>fabids</taxon>
        <taxon>Malpighiales</taxon>
        <taxon>Rhizophoraceae</taxon>
        <taxon>Rhizophora</taxon>
    </lineage>
</organism>
<sequence length="69" mass="7768">MSQTNDAVSIGIWITESCRRVENSESSVTSGLSEGCITSCNILMENRSLSNRFVLFNYKMTPRDGRQVF</sequence>
<dbReference type="EMBL" id="GGEC01029296">
    <property type="protein sequence ID" value="MBX09780.1"/>
    <property type="molecule type" value="Transcribed_RNA"/>
</dbReference>